<dbReference type="Pfam" id="PF12729">
    <property type="entry name" value="4HB_MCP_1"/>
    <property type="match status" value="1"/>
</dbReference>
<evidence type="ECO:0000313" key="11">
    <source>
        <dbReference type="EMBL" id="KHN51497.1"/>
    </source>
</evidence>
<keyword evidence="8" id="KW-0812">Transmembrane</keyword>
<dbReference type="Pfam" id="PF00672">
    <property type="entry name" value="HAMP"/>
    <property type="match status" value="1"/>
</dbReference>
<dbReference type="PROSITE" id="PS50885">
    <property type="entry name" value="HAMP"/>
    <property type="match status" value="1"/>
</dbReference>
<dbReference type="InterPro" id="IPR003660">
    <property type="entry name" value="HAMP_dom"/>
</dbReference>
<evidence type="ECO:0000256" key="2">
    <source>
        <dbReference type="ARBA" id="ARBA00022481"/>
    </source>
</evidence>
<proteinExistence type="inferred from homology"/>
<dbReference type="InterPro" id="IPR004089">
    <property type="entry name" value="MCPsignal_dom"/>
</dbReference>
<dbReference type="OrthoDB" id="9765776at2"/>
<dbReference type="SUPFAM" id="SSF58104">
    <property type="entry name" value="Methyl-accepting chemotaxis protein (MCP) signaling domain"/>
    <property type="match status" value="1"/>
</dbReference>
<evidence type="ECO:0000256" key="5">
    <source>
        <dbReference type="ARBA" id="ARBA00029447"/>
    </source>
</evidence>
<feature type="transmembrane region" description="Helical" evidence="8">
    <location>
        <begin position="187"/>
        <end position="208"/>
    </location>
</feature>
<dbReference type="SMART" id="SM00283">
    <property type="entry name" value="MA"/>
    <property type="match status" value="1"/>
</dbReference>
<evidence type="ECO:0000256" key="1">
    <source>
        <dbReference type="ARBA" id="ARBA00004370"/>
    </source>
</evidence>
<keyword evidence="3" id="KW-0145">Chemotaxis</keyword>
<dbReference type="Pfam" id="PF00015">
    <property type="entry name" value="MCPsignal"/>
    <property type="match status" value="1"/>
</dbReference>
<dbReference type="CDD" id="cd19411">
    <property type="entry name" value="MCP2201-like_sensor"/>
    <property type="match status" value="1"/>
</dbReference>
<keyword evidence="2" id="KW-0488">Methylation</keyword>
<dbReference type="InterPro" id="IPR047347">
    <property type="entry name" value="YvaQ-like_sensor"/>
</dbReference>
<feature type="domain" description="HAMP" evidence="10">
    <location>
        <begin position="210"/>
        <end position="262"/>
    </location>
</feature>
<dbReference type="SMART" id="SM00304">
    <property type="entry name" value="HAMP"/>
    <property type="match status" value="1"/>
</dbReference>
<dbReference type="CDD" id="cd06225">
    <property type="entry name" value="HAMP"/>
    <property type="match status" value="1"/>
</dbReference>
<evidence type="ECO:0000256" key="3">
    <source>
        <dbReference type="ARBA" id="ARBA00022500"/>
    </source>
</evidence>
<dbReference type="PROSITE" id="PS50111">
    <property type="entry name" value="CHEMOTAXIS_TRANSDUC_2"/>
    <property type="match status" value="1"/>
</dbReference>
<dbReference type="Proteomes" id="UP000053038">
    <property type="component" value="Unassembled WGS sequence"/>
</dbReference>
<evidence type="ECO:0000259" key="10">
    <source>
        <dbReference type="PROSITE" id="PS50885"/>
    </source>
</evidence>
<dbReference type="RefSeq" id="WP_039349929.1">
    <property type="nucleotide sequence ID" value="NZ_JSXC01000033.1"/>
</dbReference>
<comment type="subcellular location">
    <subcellularLocation>
        <location evidence="1">Membrane</location>
    </subcellularLocation>
</comment>
<gene>
    <name evidence="11" type="ORF">OI69_10745</name>
</gene>
<dbReference type="PANTHER" id="PTHR43531:SF14">
    <property type="entry name" value="METHYL-ACCEPTING CHEMOTAXIS PROTEIN I-RELATED"/>
    <property type="match status" value="1"/>
</dbReference>
<evidence type="ECO:0008006" key="13">
    <source>
        <dbReference type="Google" id="ProtNLM"/>
    </source>
</evidence>
<accession>A0A7V8IJS9</accession>
<dbReference type="EMBL" id="JSXC01000033">
    <property type="protein sequence ID" value="KHN51497.1"/>
    <property type="molecule type" value="Genomic_DNA"/>
</dbReference>
<evidence type="ECO:0000256" key="4">
    <source>
        <dbReference type="ARBA" id="ARBA00023224"/>
    </source>
</evidence>
<dbReference type="GO" id="GO:0007165">
    <property type="term" value="P:signal transduction"/>
    <property type="evidence" value="ECO:0007669"/>
    <property type="project" value="UniProtKB-KW"/>
</dbReference>
<evidence type="ECO:0000256" key="7">
    <source>
        <dbReference type="SAM" id="MobiDB-lite"/>
    </source>
</evidence>
<dbReference type="InterPro" id="IPR051310">
    <property type="entry name" value="MCP_chemotaxis"/>
</dbReference>
<comment type="similarity">
    <text evidence="5">Belongs to the methyl-accepting chemotaxis (MCP) protein family.</text>
</comment>
<name>A0A7V8IJS9_9GAMM</name>
<keyword evidence="4 6" id="KW-0807">Transducer</keyword>
<dbReference type="FunFam" id="1.10.287.950:FF:000001">
    <property type="entry name" value="Methyl-accepting chemotaxis sensory transducer"/>
    <property type="match status" value="1"/>
</dbReference>
<feature type="region of interest" description="Disordered" evidence="7">
    <location>
        <begin position="525"/>
        <end position="549"/>
    </location>
</feature>
<comment type="caution">
    <text evidence="11">The sequence shown here is derived from an EMBL/GenBank/DDBJ whole genome shotgun (WGS) entry which is preliminary data.</text>
</comment>
<dbReference type="CDD" id="cd11386">
    <property type="entry name" value="MCP_signal"/>
    <property type="match status" value="1"/>
</dbReference>
<evidence type="ECO:0000256" key="6">
    <source>
        <dbReference type="PROSITE-ProRule" id="PRU00284"/>
    </source>
</evidence>
<dbReference type="AlphaFoldDB" id="A0A7V8IJS9"/>
<sequence length="549" mass="59370">MRNLSLSKQLLLVGLFFIVAFIALISWTTYSAKKMRAQSEEVIFLSNERSGRAIRMTGYIHTNVARIRAVTASRDLSLEGLLSPDILATQEAFVKELKAIEAMPLNNDERTTLKQLQFHTEKAISSTEKIRHLKQQGLFEQSQQIFTQEFEPAARGLIESVEHFEEIQRQSVTAMRGVLNDDMTRSMVTSLILGSAIAVLILLIIELLRRQIIRTLSSVAQFASRVASGDLTGTMTTQRNDELGELIRSVVTMNGSLSQLVSQVRDTIHEIQLQSGEIANGSTELASRTEQTAANLEETAASMEQITTMVGQSADTARQANQLASVAAQAAKQGGDVVERVVKSMENITTSSRKITDITNVIDSIAFQTNILALNAAVEAARAGEQGRGFAVVAGEVRNLAQRSAEAAKEIKTLIGTSVSSVEAGSEQVSQAGQAMDEIVESVNRVSELIGEITISTSEQRDGIGQINQAVNNLDQMTQQNAVLVEGSTAASTSLSDQARRLAEVVAVFKVGSAAASHPAIQQERPAARLLSSSTPAPKAADNDNWETF</sequence>
<dbReference type="GO" id="GO:0006935">
    <property type="term" value="P:chemotaxis"/>
    <property type="evidence" value="ECO:0007669"/>
    <property type="project" value="UniProtKB-KW"/>
</dbReference>
<organism evidence="11 12">
    <name type="scientific">Pectobacterium fontis</name>
    <dbReference type="NCBI Taxonomy" id="2558042"/>
    <lineage>
        <taxon>Bacteria</taxon>
        <taxon>Pseudomonadati</taxon>
        <taxon>Pseudomonadota</taxon>
        <taxon>Gammaproteobacteria</taxon>
        <taxon>Enterobacterales</taxon>
        <taxon>Pectobacteriaceae</taxon>
        <taxon>Pectobacterium</taxon>
    </lineage>
</organism>
<dbReference type="GO" id="GO:0005886">
    <property type="term" value="C:plasma membrane"/>
    <property type="evidence" value="ECO:0007669"/>
    <property type="project" value="TreeGrafter"/>
</dbReference>
<protein>
    <recommendedName>
        <fullName evidence="13">HAMP domain-containing protein</fullName>
    </recommendedName>
</protein>
<evidence type="ECO:0000256" key="8">
    <source>
        <dbReference type="SAM" id="Phobius"/>
    </source>
</evidence>
<dbReference type="InterPro" id="IPR024478">
    <property type="entry name" value="HlyB_4HB_MCP"/>
</dbReference>
<feature type="domain" description="Methyl-accepting transducer" evidence="9">
    <location>
        <begin position="267"/>
        <end position="496"/>
    </location>
</feature>
<dbReference type="Gene3D" id="1.10.287.950">
    <property type="entry name" value="Methyl-accepting chemotaxis protein"/>
    <property type="match status" value="1"/>
</dbReference>
<reference evidence="11 12" key="1">
    <citation type="submission" date="2014-10" db="EMBL/GenBank/DDBJ databases">
        <title>Genome sequence of Pectobacterium carotovorum M022.</title>
        <authorList>
            <person name="Chan K.-G."/>
            <person name="Tan W.-S."/>
        </authorList>
    </citation>
    <scope>NUCLEOTIDE SEQUENCE [LARGE SCALE GENOMIC DNA]</scope>
    <source>
        <strain evidence="11 12">M022</strain>
    </source>
</reference>
<keyword evidence="12" id="KW-1185">Reference proteome</keyword>
<dbReference type="GO" id="GO:0004888">
    <property type="term" value="F:transmembrane signaling receptor activity"/>
    <property type="evidence" value="ECO:0007669"/>
    <property type="project" value="TreeGrafter"/>
</dbReference>
<evidence type="ECO:0000313" key="12">
    <source>
        <dbReference type="Proteomes" id="UP000053038"/>
    </source>
</evidence>
<keyword evidence="8" id="KW-1133">Transmembrane helix</keyword>
<keyword evidence="8" id="KW-0472">Membrane</keyword>
<dbReference type="PANTHER" id="PTHR43531">
    <property type="entry name" value="PROTEIN ICFG"/>
    <property type="match status" value="1"/>
</dbReference>
<evidence type="ECO:0000259" key="9">
    <source>
        <dbReference type="PROSITE" id="PS50111"/>
    </source>
</evidence>